<dbReference type="EMBL" id="JANJOU010000004">
    <property type="protein sequence ID" value="MCR0982084.1"/>
    <property type="molecule type" value="Genomic_DNA"/>
</dbReference>
<proteinExistence type="predicted"/>
<keyword evidence="3" id="KW-1185">Reference proteome</keyword>
<dbReference type="RefSeq" id="WP_257715749.1">
    <property type="nucleotide sequence ID" value="NZ_JANJOU010000004.1"/>
</dbReference>
<name>A0ABT1X557_9PROT</name>
<feature type="domain" description="Glycosyltransferase 61 catalytic" evidence="1">
    <location>
        <begin position="138"/>
        <end position="306"/>
    </location>
</feature>
<sequence>MPPADDLAGLTWADRACLDLAPGRMIEHPSFPIFHRRQPAQVRWQRRSVPALRLAVLSDVVVIGGGMVLEPASGTLMLESFTSSGETTASANTLVNALRFMKAHPRDGAIYPDQHWSPPARRIEDPVFHLTYLSDINYTHFMLEVLPKLHYWLLLPEPRPRLLVSRAAAERLAGLLALYGVGAEQLVVCPTPFERPVAAARLYLGAAPMLGHAPVLASLQSADAPPSPGPKRIFVTRRGDKSWFRKLLNEESVAEFLAARGFGVLAMDDLALAQQVALFRGADCVAGIYGGALFNTIFSAPGARVLSLTSPDYHRTILDAAPMQLRGATVLGESFTTKLDSNNSPFVVDMEDLRAACDHLGL</sequence>
<comment type="caution">
    <text evidence="2">The sequence shown here is derived from an EMBL/GenBank/DDBJ whole genome shotgun (WGS) entry which is preliminary data.</text>
</comment>
<reference evidence="2 3" key="1">
    <citation type="submission" date="2022-06" db="EMBL/GenBank/DDBJ databases">
        <title>Roseomonas CN29.</title>
        <authorList>
            <person name="Cheng Y."/>
            <person name="He X."/>
        </authorList>
    </citation>
    <scope>NUCLEOTIDE SEQUENCE [LARGE SCALE GENOMIC DNA]</scope>
    <source>
        <strain evidence="2 3">CN29</strain>
    </source>
</reference>
<dbReference type="InterPro" id="IPR049625">
    <property type="entry name" value="Glyco_transf_61_cat"/>
</dbReference>
<organism evidence="2 3">
    <name type="scientific">Roseomonas populi</name>
    <dbReference type="NCBI Taxonomy" id="3121582"/>
    <lineage>
        <taxon>Bacteria</taxon>
        <taxon>Pseudomonadati</taxon>
        <taxon>Pseudomonadota</taxon>
        <taxon>Alphaproteobacteria</taxon>
        <taxon>Acetobacterales</taxon>
        <taxon>Roseomonadaceae</taxon>
        <taxon>Roseomonas</taxon>
    </lineage>
</organism>
<evidence type="ECO:0000313" key="3">
    <source>
        <dbReference type="Proteomes" id="UP001524642"/>
    </source>
</evidence>
<evidence type="ECO:0000313" key="2">
    <source>
        <dbReference type="EMBL" id="MCR0982084.1"/>
    </source>
</evidence>
<dbReference type="Proteomes" id="UP001524642">
    <property type="component" value="Unassembled WGS sequence"/>
</dbReference>
<evidence type="ECO:0000259" key="1">
    <source>
        <dbReference type="Pfam" id="PF04577"/>
    </source>
</evidence>
<dbReference type="Pfam" id="PF04577">
    <property type="entry name" value="Glyco_transf_61"/>
    <property type="match status" value="1"/>
</dbReference>
<gene>
    <name evidence="2" type="ORF">NRP21_08505</name>
</gene>
<accession>A0ABT1X557</accession>
<protein>
    <submittedName>
        <fullName evidence="2">Glycosyltransferase family 61 protein</fullName>
    </submittedName>
</protein>